<organism evidence="6 7">
    <name type="scientific">Enterococcus faecalis TX4248</name>
    <dbReference type="NCBI Taxonomy" id="749495"/>
    <lineage>
        <taxon>Bacteria</taxon>
        <taxon>Bacillati</taxon>
        <taxon>Bacillota</taxon>
        <taxon>Bacilli</taxon>
        <taxon>Lactobacillales</taxon>
        <taxon>Enterococcaceae</taxon>
        <taxon>Enterococcus</taxon>
    </lineage>
</organism>
<protein>
    <submittedName>
        <fullName evidence="6">Cobalt transport protein</fullName>
    </submittedName>
</protein>
<dbReference type="Proteomes" id="UP000004846">
    <property type="component" value="Unassembled WGS sequence"/>
</dbReference>
<accession>A0A125W6R5</accession>
<evidence type="ECO:0000256" key="5">
    <source>
        <dbReference type="SAM" id="Phobius"/>
    </source>
</evidence>
<evidence type="ECO:0000313" key="7">
    <source>
        <dbReference type="Proteomes" id="UP000004846"/>
    </source>
</evidence>
<keyword evidence="4 5" id="KW-0472">Membrane</keyword>
<dbReference type="RefSeq" id="WP_002362491.1">
    <property type="nucleotide sequence ID" value="NZ_GL454440.1"/>
</dbReference>
<feature type="transmembrane region" description="Helical" evidence="5">
    <location>
        <begin position="198"/>
        <end position="216"/>
    </location>
</feature>
<evidence type="ECO:0000256" key="2">
    <source>
        <dbReference type="ARBA" id="ARBA00022692"/>
    </source>
</evidence>
<evidence type="ECO:0000256" key="4">
    <source>
        <dbReference type="ARBA" id="ARBA00023136"/>
    </source>
</evidence>
<dbReference type="AlphaFoldDB" id="A0A125W6R5"/>
<dbReference type="HOGENOM" id="CLU_056469_6_2_9"/>
<keyword evidence="2 5" id="KW-0812">Transmembrane</keyword>
<feature type="transmembrane region" description="Helical" evidence="5">
    <location>
        <begin position="24"/>
        <end position="43"/>
    </location>
</feature>
<reference evidence="6 7" key="1">
    <citation type="submission" date="2010-07" db="EMBL/GenBank/DDBJ databases">
        <authorList>
            <person name="Sid Ahmed O."/>
        </authorList>
    </citation>
    <scope>NUCLEOTIDE SEQUENCE [LARGE SCALE GENOMIC DNA]</scope>
    <source>
        <strain evidence="6 7">TX4248</strain>
    </source>
</reference>
<gene>
    <name evidence="6" type="ORF">HMPREF9498_01334</name>
</gene>
<dbReference type="GeneID" id="60894752"/>
<keyword evidence="3 5" id="KW-1133">Transmembrane helix</keyword>
<proteinExistence type="predicted"/>
<feature type="transmembrane region" description="Helical" evidence="5">
    <location>
        <begin position="82"/>
        <end position="102"/>
    </location>
</feature>
<sequence>MQIKQTNAAIYASLILILTFELSFSQSILANLAVFMGCVIFLIGQRKSRLLLWLFFLPLLPAIGTFWSIYLHGTSSQQAWLLFSRTYAFAGLGLAFAVGVDFEELLLLLEQKGLAPNFVYGILVVVHALPEVKREINDLKEASLLRGKTFHFWSPMLYVKTLLVAVSWRDKYTEAMSAHGYEEGATRSRKEHFVSAKVSLGLAILIIIFTNLFIFLT</sequence>
<dbReference type="EMBL" id="AEBR01000039">
    <property type="protein sequence ID" value="EFM82984.1"/>
    <property type="molecule type" value="Genomic_DNA"/>
</dbReference>
<dbReference type="InterPro" id="IPR003339">
    <property type="entry name" value="ABC/ECF_trnsptr_transmembrane"/>
</dbReference>
<comment type="caution">
    <text evidence="6">The sequence shown here is derived from an EMBL/GenBank/DDBJ whole genome shotgun (WGS) entry which is preliminary data.</text>
</comment>
<evidence type="ECO:0000256" key="1">
    <source>
        <dbReference type="ARBA" id="ARBA00004141"/>
    </source>
</evidence>
<feature type="transmembrane region" description="Helical" evidence="5">
    <location>
        <begin position="50"/>
        <end position="70"/>
    </location>
</feature>
<dbReference type="GO" id="GO:0005886">
    <property type="term" value="C:plasma membrane"/>
    <property type="evidence" value="ECO:0007669"/>
    <property type="project" value="UniProtKB-ARBA"/>
</dbReference>
<evidence type="ECO:0000256" key="3">
    <source>
        <dbReference type="ARBA" id="ARBA00022989"/>
    </source>
</evidence>
<comment type="subcellular location">
    <subcellularLocation>
        <location evidence="1">Membrane</location>
        <topology evidence="1">Multi-pass membrane protein</topology>
    </subcellularLocation>
</comment>
<evidence type="ECO:0000313" key="6">
    <source>
        <dbReference type="EMBL" id="EFM82984.1"/>
    </source>
</evidence>
<dbReference type="Pfam" id="PF02361">
    <property type="entry name" value="CbiQ"/>
    <property type="match status" value="1"/>
</dbReference>
<name>A0A125W6R5_ENTFL</name>